<name>A0A0A8Z115_ARUDO</name>
<reference evidence="1" key="1">
    <citation type="submission" date="2014-09" db="EMBL/GenBank/DDBJ databases">
        <authorList>
            <person name="Magalhaes I.L.F."/>
            <person name="Oliveira U."/>
            <person name="Santos F.R."/>
            <person name="Vidigal T.H.D.A."/>
            <person name="Brescovit A.D."/>
            <person name="Santos A.J."/>
        </authorList>
    </citation>
    <scope>NUCLEOTIDE SEQUENCE</scope>
    <source>
        <tissue evidence="1">Shoot tissue taken approximately 20 cm above the soil surface</tissue>
    </source>
</reference>
<reference evidence="1" key="2">
    <citation type="journal article" date="2015" name="Data Brief">
        <title>Shoot transcriptome of the giant reed, Arundo donax.</title>
        <authorList>
            <person name="Barrero R.A."/>
            <person name="Guerrero F.D."/>
            <person name="Moolhuijzen P."/>
            <person name="Goolsby J.A."/>
            <person name="Tidwell J."/>
            <person name="Bellgard S.E."/>
            <person name="Bellgard M.I."/>
        </authorList>
    </citation>
    <scope>NUCLEOTIDE SEQUENCE</scope>
    <source>
        <tissue evidence="1">Shoot tissue taken approximately 20 cm above the soil surface</tissue>
    </source>
</reference>
<organism evidence="1">
    <name type="scientific">Arundo donax</name>
    <name type="common">Giant reed</name>
    <name type="synonym">Donax arundinaceus</name>
    <dbReference type="NCBI Taxonomy" id="35708"/>
    <lineage>
        <taxon>Eukaryota</taxon>
        <taxon>Viridiplantae</taxon>
        <taxon>Streptophyta</taxon>
        <taxon>Embryophyta</taxon>
        <taxon>Tracheophyta</taxon>
        <taxon>Spermatophyta</taxon>
        <taxon>Magnoliopsida</taxon>
        <taxon>Liliopsida</taxon>
        <taxon>Poales</taxon>
        <taxon>Poaceae</taxon>
        <taxon>PACMAD clade</taxon>
        <taxon>Arundinoideae</taxon>
        <taxon>Arundineae</taxon>
        <taxon>Arundo</taxon>
    </lineage>
</organism>
<dbReference type="AlphaFoldDB" id="A0A0A8Z115"/>
<protein>
    <submittedName>
        <fullName evidence="1">Uncharacterized protein</fullName>
    </submittedName>
</protein>
<evidence type="ECO:0000313" key="1">
    <source>
        <dbReference type="EMBL" id="JAD31388.1"/>
    </source>
</evidence>
<accession>A0A0A8Z115</accession>
<dbReference type="EMBL" id="GBRH01266507">
    <property type="protein sequence ID" value="JAD31388.1"/>
    <property type="molecule type" value="Transcribed_RNA"/>
</dbReference>
<sequence length="29" mass="3552">MWMAWPKLYIGYYIVIGPKRKYSIAQEVF</sequence>
<proteinExistence type="predicted"/>